<evidence type="ECO:0000256" key="2">
    <source>
        <dbReference type="ARBA" id="ARBA00022723"/>
    </source>
</evidence>
<evidence type="ECO:0000256" key="9">
    <source>
        <dbReference type="SAM" id="MobiDB-lite"/>
    </source>
</evidence>
<keyword evidence="6" id="KW-0804">Transcription</keyword>
<accession>A0AAV1W691</accession>
<proteinExistence type="predicted"/>
<evidence type="ECO:0000256" key="7">
    <source>
        <dbReference type="ARBA" id="ARBA00023242"/>
    </source>
</evidence>
<evidence type="ECO:0000313" key="12">
    <source>
        <dbReference type="Proteomes" id="UP001497480"/>
    </source>
</evidence>
<dbReference type="InterPro" id="IPR013087">
    <property type="entry name" value="Znf_C2H2_type"/>
</dbReference>
<reference evidence="11 12" key="1">
    <citation type="submission" date="2024-03" db="EMBL/GenBank/DDBJ databases">
        <authorList>
            <person name="Martinez-Hernandez J."/>
        </authorList>
    </citation>
    <scope>NUCLEOTIDE SEQUENCE [LARGE SCALE GENOMIC DNA]</scope>
</reference>
<name>A0AAV1W691_LUPLU</name>
<dbReference type="PROSITE" id="PS00028">
    <property type="entry name" value="ZINC_FINGER_C2H2_1"/>
    <property type="match status" value="1"/>
</dbReference>
<keyword evidence="7" id="KW-0539">Nucleus</keyword>
<dbReference type="PANTHER" id="PTHR45801:SF112">
    <property type="entry name" value="TRANSCRIPTION FACTOR C2H2 FAMILY-RELATED"/>
    <property type="match status" value="1"/>
</dbReference>
<protein>
    <recommendedName>
        <fullName evidence="10">C2H2-type domain-containing protein</fullName>
    </recommendedName>
</protein>
<dbReference type="AlphaFoldDB" id="A0AAV1W691"/>
<evidence type="ECO:0000313" key="11">
    <source>
        <dbReference type="EMBL" id="CAL0304481.1"/>
    </source>
</evidence>
<dbReference type="SMART" id="SM00355">
    <property type="entry name" value="ZnF_C2H2"/>
    <property type="match status" value="1"/>
</dbReference>
<evidence type="ECO:0000256" key="4">
    <source>
        <dbReference type="ARBA" id="ARBA00022833"/>
    </source>
</evidence>
<comment type="subcellular location">
    <subcellularLocation>
        <location evidence="1">Nucleus</location>
    </subcellularLocation>
</comment>
<dbReference type="EMBL" id="CAXHTB010000004">
    <property type="protein sequence ID" value="CAL0304481.1"/>
    <property type="molecule type" value="Genomic_DNA"/>
</dbReference>
<evidence type="ECO:0000256" key="3">
    <source>
        <dbReference type="ARBA" id="ARBA00022771"/>
    </source>
</evidence>
<evidence type="ECO:0000256" key="1">
    <source>
        <dbReference type="ARBA" id="ARBA00004123"/>
    </source>
</evidence>
<dbReference type="InterPro" id="IPR036236">
    <property type="entry name" value="Znf_C2H2_sf"/>
</dbReference>
<keyword evidence="4" id="KW-0862">Zinc</keyword>
<dbReference type="SUPFAM" id="SSF57667">
    <property type="entry name" value="beta-beta-alpha zinc fingers"/>
    <property type="match status" value="1"/>
</dbReference>
<keyword evidence="5" id="KW-0805">Transcription regulation</keyword>
<feature type="compositionally biased region" description="Low complexity" evidence="9">
    <location>
        <begin position="16"/>
        <end position="29"/>
    </location>
</feature>
<evidence type="ECO:0000256" key="8">
    <source>
        <dbReference type="PROSITE-ProRule" id="PRU00042"/>
    </source>
</evidence>
<organism evidence="11 12">
    <name type="scientific">Lupinus luteus</name>
    <name type="common">European yellow lupine</name>
    <dbReference type="NCBI Taxonomy" id="3873"/>
    <lineage>
        <taxon>Eukaryota</taxon>
        <taxon>Viridiplantae</taxon>
        <taxon>Streptophyta</taxon>
        <taxon>Embryophyta</taxon>
        <taxon>Tracheophyta</taxon>
        <taxon>Spermatophyta</taxon>
        <taxon>Magnoliopsida</taxon>
        <taxon>eudicotyledons</taxon>
        <taxon>Gunneridae</taxon>
        <taxon>Pentapetalae</taxon>
        <taxon>rosids</taxon>
        <taxon>fabids</taxon>
        <taxon>Fabales</taxon>
        <taxon>Fabaceae</taxon>
        <taxon>Papilionoideae</taxon>
        <taxon>50 kb inversion clade</taxon>
        <taxon>genistoids sensu lato</taxon>
        <taxon>core genistoids</taxon>
        <taxon>Genisteae</taxon>
        <taxon>Lupinus</taxon>
    </lineage>
</organism>
<keyword evidence="2" id="KW-0479">Metal-binding</keyword>
<dbReference type="PANTHER" id="PTHR45801">
    <property type="entry name" value="OS07G0101800 PROTEIN"/>
    <property type="match status" value="1"/>
</dbReference>
<dbReference type="GO" id="GO:0005634">
    <property type="term" value="C:nucleus"/>
    <property type="evidence" value="ECO:0007669"/>
    <property type="project" value="UniProtKB-SubCell"/>
</dbReference>
<dbReference type="Proteomes" id="UP001497480">
    <property type="component" value="Unassembled WGS sequence"/>
</dbReference>
<keyword evidence="12" id="KW-1185">Reference proteome</keyword>
<feature type="region of interest" description="Disordered" evidence="9">
    <location>
        <begin position="1"/>
        <end position="33"/>
    </location>
</feature>
<dbReference type="Gene3D" id="3.30.160.60">
    <property type="entry name" value="Classic Zinc Finger"/>
    <property type="match status" value="1"/>
</dbReference>
<evidence type="ECO:0000259" key="10">
    <source>
        <dbReference type="PROSITE" id="PS50157"/>
    </source>
</evidence>
<evidence type="ECO:0000256" key="6">
    <source>
        <dbReference type="ARBA" id="ARBA00023163"/>
    </source>
</evidence>
<evidence type="ECO:0000256" key="5">
    <source>
        <dbReference type="ARBA" id="ARBA00023015"/>
    </source>
</evidence>
<dbReference type="InterPro" id="IPR052426">
    <property type="entry name" value="Plant_dev_regulator"/>
</dbReference>
<dbReference type="GO" id="GO:0008270">
    <property type="term" value="F:zinc ion binding"/>
    <property type="evidence" value="ECO:0007669"/>
    <property type="project" value="UniProtKB-KW"/>
</dbReference>
<sequence length="293" mass="32940">MDEQGQYRVSTKRKCSMSSSNLTSSQTNNYPSSYDESSWEEKAFAKDASGFGCIWPPRSYSCSFCRREFRSAQALGGHMNVHRRDRARLNQHQPTSPQQNETMSLVQNPLASGYIYPSSLCGLANTNNITNPNYSDPHHVLASSSMVLTPSVNMDFIEETQNLPLYNSSIFHKSSNISSESLSNLAESGVERISKGLDNDHKTDLAVSMNLNLFVCRAYTPMQFETKEEDLISSKKMRKDASIPFFPKQSSADTNHMQSQMFEFSPNSIEELDLELRLGYKPKVVEFGAYIAA</sequence>
<dbReference type="Pfam" id="PF13912">
    <property type="entry name" value="zf-C2H2_6"/>
    <property type="match status" value="1"/>
</dbReference>
<keyword evidence="3 8" id="KW-0863">Zinc-finger</keyword>
<comment type="caution">
    <text evidence="11">The sequence shown here is derived from an EMBL/GenBank/DDBJ whole genome shotgun (WGS) entry which is preliminary data.</text>
</comment>
<feature type="domain" description="C2H2-type" evidence="10">
    <location>
        <begin position="60"/>
        <end position="87"/>
    </location>
</feature>
<dbReference type="PROSITE" id="PS50157">
    <property type="entry name" value="ZINC_FINGER_C2H2_2"/>
    <property type="match status" value="1"/>
</dbReference>
<gene>
    <name evidence="11" type="ORF">LLUT_LOCUS5541</name>
</gene>